<dbReference type="EMBL" id="JBHUFF010000014">
    <property type="protein sequence ID" value="MFD1799878.1"/>
    <property type="molecule type" value="Genomic_DNA"/>
</dbReference>
<dbReference type="RefSeq" id="WP_058919902.1">
    <property type="nucleotide sequence ID" value="NZ_JBHSQC010000015.1"/>
</dbReference>
<keyword evidence="6 9" id="KW-0732">Signal</keyword>
<keyword evidence="5" id="KW-0592">Phosphate transport</keyword>
<feature type="domain" description="PBP" evidence="10">
    <location>
        <begin position="188"/>
        <end position="299"/>
    </location>
</feature>
<dbReference type="Gene3D" id="3.40.190.10">
    <property type="entry name" value="Periplasmic binding protein-like II"/>
    <property type="match status" value="2"/>
</dbReference>
<comment type="caution">
    <text evidence="11">The sequence shown here is derived from an EMBL/GenBank/DDBJ whole genome shotgun (WGS) entry which is preliminary data.</text>
</comment>
<feature type="chain" id="PRO_5047344567" evidence="9">
    <location>
        <begin position="21"/>
        <end position="302"/>
    </location>
</feature>
<dbReference type="Pfam" id="PF12849">
    <property type="entry name" value="PBP_like_2"/>
    <property type="match status" value="2"/>
</dbReference>
<accession>A0ABW4NN67</accession>
<reference evidence="12" key="1">
    <citation type="journal article" date="2019" name="Int. J. Syst. Evol. Microbiol.">
        <title>The Global Catalogue of Microorganisms (GCM) 10K type strain sequencing project: providing services to taxonomists for standard genome sequencing and annotation.</title>
        <authorList>
            <consortium name="The Broad Institute Genomics Platform"/>
            <consortium name="The Broad Institute Genome Sequencing Center for Infectious Disease"/>
            <person name="Wu L."/>
            <person name="Ma J."/>
        </authorList>
    </citation>
    <scope>NUCLEOTIDE SEQUENCE [LARGE SCALE GENOMIC DNA]</scope>
    <source>
        <strain evidence="12">KCTC 42143</strain>
    </source>
</reference>
<evidence type="ECO:0000256" key="2">
    <source>
        <dbReference type="ARBA" id="ARBA00004193"/>
    </source>
</evidence>
<protein>
    <submittedName>
        <fullName evidence="11">Substrate-binding domain-containing protein</fullName>
    </submittedName>
</protein>
<dbReference type="Proteomes" id="UP001597285">
    <property type="component" value="Unassembled WGS sequence"/>
</dbReference>
<evidence type="ECO:0000256" key="6">
    <source>
        <dbReference type="ARBA" id="ARBA00022729"/>
    </source>
</evidence>
<evidence type="ECO:0000313" key="11">
    <source>
        <dbReference type="EMBL" id="MFD1799878.1"/>
    </source>
</evidence>
<comment type="function">
    <text evidence="1">Part of the ABC transporter complex PstSACB involved in phosphate import.</text>
</comment>
<dbReference type="PROSITE" id="PS51257">
    <property type="entry name" value="PROKAR_LIPOPROTEIN"/>
    <property type="match status" value="1"/>
</dbReference>
<comment type="subcellular location">
    <subcellularLocation>
        <location evidence="2">Cell membrane</location>
        <topology evidence="2">Lipid-anchor</topology>
    </subcellularLocation>
</comment>
<evidence type="ECO:0000256" key="7">
    <source>
        <dbReference type="ARBA" id="ARBA00023139"/>
    </source>
</evidence>
<evidence type="ECO:0000313" key="12">
    <source>
        <dbReference type="Proteomes" id="UP001597285"/>
    </source>
</evidence>
<evidence type="ECO:0000256" key="8">
    <source>
        <dbReference type="ARBA" id="ARBA00023288"/>
    </source>
</evidence>
<name>A0ABW4NN67_9LACT</name>
<keyword evidence="12" id="KW-1185">Reference proteome</keyword>
<evidence type="ECO:0000256" key="5">
    <source>
        <dbReference type="ARBA" id="ARBA00022592"/>
    </source>
</evidence>
<feature type="signal peptide" evidence="9">
    <location>
        <begin position="1"/>
        <end position="20"/>
    </location>
</feature>
<comment type="subunit">
    <text evidence="4">The complex is composed of two ATP-binding proteins (PstB), two transmembrane proteins (PstC and PstA) and a solute-binding protein (PstS).</text>
</comment>
<evidence type="ECO:0000256" key="4">
    <source>
        <dbReference type="ARBA" id="ARBA00011529"/>
    </source>
</evidence>
<keyword evidence="7" id="KW-0564">Palmitate</keyword>
<feature type="domain" description="PBP" evidence="10">
    <location>
        <begin position="41"/>
        <end position="163"/>
    </location>
</feature>
<dbReference type="InterPro" id="IPR024370">
    <property type="entry name" value="PBP_domain"/>
</dbReference>
<comment type="similarity">
    <text evidence="3">Belongs to the PstS family.</text>
</comment>
<evidence type="ECO:0000256" key="3">
    <source>
        <dbReference type="ARBA" id="ARBA00008725"/>
    </source>
</evidence>
<sequence length="302" mass="31764">MNLKKAMKFGITLGLGLTLAACGNSTSNATDTGSAEGGFDAAQDIHVISREDGSGTRGAFTEITTILEEDAEGNEVDGTYMEATIQNSTDGVMTSVSGDETAIGYISLGSLNDTVKAVNIEGVEATAETIADGSYAIARPFNVVYKDNLGEAAQDFWDFMFSQQGQEIVESEGYVTATEDASEYTAPTDLSGKVSVVGSTSVTPVMEMLAEEYQTLNPEVTIDITSNGSSAGITAAVDGTADIGMASRELKEEEQADLTAGVLAMDGIAVIVNENNTIDELTMDQVKQIFTGELTTWEELTK</sequence>
<gene>
    <name evidence="11" type="ORF">ACFSBK_08455</name>
</gene>
<keyword evidence="8" id="KW-0449">Lipoprotein</keyword>
<organism evidence="11 12">
    <name type="scientific">Carnobacterium antarcticum</name>
    <dbReference type="NCBI Taxonomy" id="2126436"/>
    <lineage>
        <taxon>Bacteria</taxon>
        <taxon>Bacillati</taxon>
        <taxon>Bacillota</taxon>
        <taxon>Bacilli</taxon>
        <taxon>Lactobacillales</taxon>
        <taxon>Carnobacteriaceae</taxon>
        <taxon>Carnobacterium</taxon>
    </lineage>
</organism>
<proteinExistence type="inferred from homology"/>
<evidence type="ECO:0000256" key="1">
    <source>
        <dbReference type="ARBA" id="ARBA00002841"/>
    </source>
</evidence>
<dbReference type="PANTHER" id="PTHR30570:SF1">
    <property type="entry name" value="PHOSPHATE-BINDING PROTEIN PSTS"/>
    <property type="match status" value="1"/>
</dbReference>
<dbReference type="SUPFAM" id="SSF53850">
    <property type="entry name" value="Periplasmic binding protein-like II"/>
    <property type="match status" value="2"/>
</dbReference>
<evidence type="ECO:0000259" key="10">
    <source>
        <dbReference type="Pfam" id="PF12849"/>
    </source>
</evidence>
<keyword evidence="5" id="KW-0813">Transport</keyword>
<dbReference type="PANTHER" id="PTHR30570">
    <property type="entry name" value="PERIPLASMIC PHOSPHATE BINDING COMPONENT OF PHOSPHATE ABC TRANSPORTER"/>
    <property type="match status" value="1"/>
</dbReference>
<evidence type="ECO:0000256" key="9">
    <source>
        <dbReference type="SAM" id="SignalP"/>
    </source>
</evidence>
<dbReference type="InterPro" id="IPR050811">
    <property type="entry name" value="Phosphate_ABC_transporter"/>
</dbReference>